<comment type="subunit">
    <text evidence="9">Monomer.</text>
</comment>
<evidence type="ECO:0000256" key="5">
    <source>
        <dbReference type="ARBA" id="ARBA00022785"/>
    </source>
</evidence>
<evidence type="ECO:0000256" key="8">
    <source>
        <dbReference type="ARBA" id="ARBA00023014"/>
    </source>
</evidence>
<keyword evidence="7 9" id="KW-0408">Iron</keyword>
<comment type="pathway">
    <text evidence="9">tRNA modification; tRNA-queuosine biosynthesis.</text>
</comment>
<reference evidence="11 12" key="1">
    <citation type="submission" date="2015-11" db="EMBL/GenBank/DDBJ databases">
        <title>Exploring the genomic traits of fungus-feeding bacterial genus Collimonas.</title>
        <authorList>
            <person name="Song C."/>
            <person name="Schmidt R."/>
            <person name="de Jager V."/>
            <person name="Krzyzanowska D."/>
            <person name="Jongedijk E."/>
            <person name="Cankar K."/>
            <person name="Beekwilder J."/>
            <person name="van Veen A."/>
            <person name="de Boer W."/>
            <person name="van Veen J.A."/>
            <person name="Garbeva P."/>
        </authorList>
    </citation>
    <scope>NUCLEOTIDE SEQUENCE [LARGE SCALE GENOMIC DNA]</scope>
    <source>
        <strain evidence="11 12">Ter91</strain>
    </source>
</reference>
<proteinExistence type="inferred from homology"/>
<evidence type="ECO:0000256" key="6">
    <source>
        <dbReference type="ARBA" id="ARBA00023002"/>
    </source>
</evidence>
<evidence type="ECO:0000313" key="11">
    <source>
        <dbReference type="EMBL" id="AMP06707.1"/>
    </source>
</evidence>
<dbReference type="FunFam" id="3.30.70.20:FF:000017">
    <property type="entry name" value="Epoxyqueuosine reductase"/>
    <property type="match status" value="1"/>
</dbReference>
<feature type="binding site" evidence="9">
    <location>
        <position position="225"/>
    </location>
    <ligand>
        <name>[4Fe-4S] cluster</name>
        <dbReference type="ChEBI" id="CHEBI:49883"/>
        <label>2</label>
    </ligand>
</feature>
<dbReference type="OrthoDB" id="9784571at2"/>
<comment type="catalytic activity">
    <reaction evidence="9">
        <text>epoxyqueuosine(34) in tRNA + AH2 = queuosine(34) in tRNA + A + H2O</text>
        <dbReference type="Rhea" id="RHEA:32159"/>
        <dbReference type="Rhea" id="RHEA-COMP:18571"/>
        <dbReference type="Rhea" id="RHEA-COMP:18582"/>
        <dbReference type="ChEBI" id="CHEBI:13193"/>
        <dbReference type="ChEBI" id="CHEBI:15377"/>
        <dbReference type="ChEBI" id="CHEBI:17499"/>
        <dbReference type="ChEBI" id="CHEBI:194431"/>
        <dbReference type="ChEBI" id="CHEBI:194443"/>
        <dbReference type="EC" id="1.17.99.6"/>
    </reaction>
</comment>
<dbReference type="KEGG" id="cpra:CPter91_4397"/>
<gene>
    <name evidence="9 11" type="primary">queG</name>
    <name evidence="11" type="ORF">CPter91_4397</name>
</gene>
<evidence type="ECO:0000313" key="12">
    <source>
        <dbReference type="Proteomes" id="UP000074561"/>
    </source>
</evidence>
<comment type="subcellular location">
    <subcellularLocation>
        <location evidence="9">Cytoplasm</location>
    </subcellularLocation>
</comment>
<feature type="binding site" evidence="9">
    <location>
        <position position="243"/>
    </location>
    <ligand>
        <name>cob(II)alamin</name>
        <dbReference type="ChEBI" id="CHEBI:16304"/>
    </ligand>
</feature>
<feature type="binding site" evidence="9">
    <location>
        <position position="218"/>
    </location>
    <ligand>
        <name>[4Fe-4S] cluster</name>
        <dbReference type="ChEBI" id="CHEBI:49883"/>
        <label>1</label>
    </ligand>
</feature>
<dbReference type="GO" id="GO:0031419">
    <property type="term" value="F:cobalamin binding"/>
    <property type="evidence" value="ECO:0007669"/>
    <property type="project" value="UniProtKB-KW"/>
</dbReference>
<dbReference type="UniPathway" id="UPA00392"/>
<dbReference type="AlphaFoldDB" id="A0A127Q9H4"/>
<evidence type="ECO:0000256" key="2">
    <source>
        <dbReference type="ARBA" id="ARBA00022490"/>
    </source>
</evidence>
<dbReference type="InterPro" id="IPR017896">
    <property type="entry name" value="4Fe4S_Fe-S-bd"/>
</dbReference>
<feature type="binding site" evidence="9">
    <location>
        <position position="73"/>
    </location>
    <ligand>
        <name>cob(II)alamin</name>
        <dbReference type="ChEBI" id="CHEBI:16304"/>
    </ligand>
</feature>
<keyword evidence="6 9" id="KW-0560">Oxidoreductase</keyword>
<accession>A0A127Q9H4</accession>
<keyword evidence="1 9" id="KW-0004">4Fe-4S</keyword>
<dbReference type="PROSITE" id="PS00198">
    <property type="entry name" value="4FE4S_FER_1"/>
    <property type="match status" value="1"/>
</dbReference>
<dbReference type="STRING" id="279113.CPter91_4397"/>
<feature type="active site" description="Proton donor" evidence="9">
    <location>
        <position position="161"/>
    </location>
</feature>
<comment type="cofactor">
    <cofactor evidence="9">
        <name>cob(II)alamin</name>
        <dbReference type="ChEBI" id="CHEBI:16304"/>
    </cofactor>
</comment>
<comment type="cofactor">
    <cofactor evidence="9">
        <name>[4Fe-4S] cluster</name>
        <dbReference type="ChEBI" id="CHEBI:49883"/>
    </cofactor>
    <text evidence="9">Binds 2 [4Fe-4S] clusters per monomer.</text>
</comment>
<dbReference type="EMBL" id="CP013234">
    <property type="protein sequence ID" value="AMP06707.1"/>
    <property type="molecule type" value="Genomic_DNA"/>
</dbReference>
<dbReference type="Pfam" id="PF13484">
    <property type="entry name" value="Fer4_16"/>
    <property type="match status" value="1"/>
</dbReference>
<evidence type="ECO:0000256" key="9">
    <source>
        <dbReference type="HAMAP-Rule" id="MF_00916"/>
    </source>
</evidence>
<feature type="binding site" evidence="9">
    <location>
        <begin position="268"/>
        <end position="269"/>
    </location>
    <ligand>
        <name>cob(II)alamin</name>
        <dbReference type="ChEBI" id="CHEBI:16304"/>
    </ligand>
</feature>
<dbReference type="InterPro" id="IPR017900">
    <property type="entry name" value="4Fe4S_Fe_S_CS"/>
</dbReference>
<comment type="similarity">
    <text evidence="9">Belongs to the QueG family.</text>
</comment>
<keyword evidence="3 9" id="KW-0819">tRNA processing</keyword>
<evidence type="ECO:0000256" key="4">
    <source>
        <dbReference type="ARBA" id="ARBA00022723"/>
    </source>
</evidence>
<dbReference type="SUPFAM" id="SSF46548">
    <property type="entry name" value="alpha-helical ferredoxin"/>
    <property type="match status" value="1"/>
</dbReference>
<comment type="function">
    <text evidence="9">Catalyzes the conversion of epoxyqueuosine (oQ) to queuosine (Q), which is a hypermodified base found in the wobble positions of tRNA(Asp), tRNA(Asn), tRNA(His) and tRNA(Tyr).</text>
</comment>
<feature type="domain" description="4Fe-4S ferredoxin-type" evidence="10">
    <location>
        <begin position="203"/>
        <end position="235"/>
    </location>
</feature>
<feature type="binding site" evidence="9">
    <location>
        <position position="215"/>
    </location>
    <ligand>
        <name>[4Fe-4S] cluster</name>
        <dbReference type="ChEBI" id="CHEBI:49883"/>
        <label>1</label>
    </ligand>
</feature>
<sequence>MAVTQQHFTGQNPPDPDLAALAVAIKAWGRELGFADIRISDVDLAEQEAGFQAWLELGYHGEMDYMAAHGMKRARPAELVPGTIRAIAVRMDYLPRGYQDAPGQWRPLEQARLAPAAAATATISLYARGRDYHKVIRSRLQQLADRIKGEIGEFGYRVFTDSAPVMEVALAQKAGLGWRGKHTLLLNREAGSFFFLGEILTDLPLPVDPPTSAHCGQCSACIDVCPTQAIVGPYRLDARRCISYLTIELKGSIPLELRPLIGNRVYGCDDCQLFCPWNKFAQPSTLGDFDVRNGLDQATLVELFGWSEEQFNSRMEGSPIRRIGHERWLRNMAVGLGNAAATGISTPEIIAALQARSADPSELVREHVAWALQQHGA</sequence>
<dbReference type="PANTHER" id="PTHR30002:SF4">
    <property type="entry name" value="EPOXYQUEUOSINE REDUCTASE"/>
    <property type="match status" value="1"/>
</dbReference>
<keyword evidence="9" id="KW-0846">Cobalamin</keyword>
<protein>
    <recommendedName>
        <fullName evidence="9">Epoxyqueuosine reductase</fullName>
        <ecNumber evidence="9">1.17.99.6</ecNumber>
    </recommendedName>
    <alternativeName>
        <fullName evidence="9">Queuosine biosynthesis protein QueG</fullName>
    </alternativeName>
</protein>
<comment type="caution">
    <text evidence="9">Lacks conserved residue(s) required for the propagation of feature annotation.</text>
</comment>
<dbReference type="PANTHER" id="PTHR30002">
    <property type="entry name" value="EPOXYQUEUOSINE REDUCTASE"/>
    <property type="match status" value="1"/>
</dbReference>
<evidence type="ECO:0000256" key="7">
    <source>
        <dbReference type="ARBA" id="ARBA00023004"/>
    </source>
</evidence>
<name>A0A127Q9H4_9BURK</name>
<dbReference type="EC" id="1.17.99.6" evidence="9"/>
<evidence type="ECO:0000256" key="1">
    <source>
        <dbReference type="ARBA" id="ARBA00022485"/>
    </source>
</evidence>
<dbReference type="Pfam" id="PF08331">
    <property type="entry name" value="QueG_DUF1730"/>
    <property type="match status" value="1"/>
</dbReference>
<dbReference type="GO" id="GO:0051539">
    <property type="term" value="F:4 iron, 4 sulfur cluster binding"/>
    <property type="evidence" value="ECO:0007669"/>
    <property type="project" value="UniProtKB-KW"/>
</dbReference>
<feature type="binding site" evidence="9">
    <location>
        <position position="196"/>
    </location>
    <ligand>
        <name>cob(II)alamin</name>
        <dbReference type="ChEBI" id="CHEBI:16304"/>
    </ligand>
</feature>
<keyword evidence="5 9" id="KW-0671">Queuosine biosynthesis</keyword>
<organism evidence="11 12">
    <name type="scientific">Collimonas pratensis</name>
    <dbReference type="NCBI Taxonomy" id="279113"/>
    <lineage>
        <taxon>Bacteria</taxon>
        <taxon>Pseudomonadati</taxon>
        <taxon>Pseudomonadota</taxon>
        <taxon>Betaproteobacteria</taxon>
        <taxon>Burkholderiales</taxon>
        <taxon>Oxalobacteraceae</taxon>
        <taxon>Collimonas</taxon>
    </lineage>
</organism>
<keyword evidence="8 9" id="KW-0411">Iron-sulfur</keyword>
<dbReference type="HAMAP" id="MF_00916">
    <property type="entry name" value="QueG"/>
    <property type="match status" value="1"/>
</dbReference>
<dbReference type="InterPro" id="IPR013542">
    <property type="entry name" value="QueG_DUF1730"/>
</dbReference>
<dbReference type="RefSeq" id="WP_061943339.1">
    <property type="nucleotide sequence ID" value="NZ_CP013234.1"/>
</dbReference>
<feature type="binding site" evidence="9">
    <location>
        <position position="161"/>
    </location>
    <ligand>
        <name>cob(II)alamin</name>
        <dbReference type="ChEBI" id="CHEBI:16304"/>
    </ligand>
</feature>
<dbReference type="NCBIfam" id="TIGR00276">
    <property type="entry name" value="tRNA epoxyqueuosine(34) reductase QueG"/>
    <property type="match status" value="1"/>
</dbReference>
<dbReference type="InterPro" id="IPR004453">
    <property type="entry name" value="QueG"/>
</dbReference>
<dbReference type="GO" id="GO:0052693">
    <property type="term" value="F:epoxyqueuosine reductase activity"/>
    <property type="evidence" value="ECO:0007669"/>
    <property type="project" value="UniProtKB-UniRule"/>
</dbReference>
<dbReference type="GO" id="GO:0005737">
    <property type="term" value="C:cytoplasm"/>
    <property type="evidence" value="ECO:0007669"/>
    <property type="project" value="UniProtKB-SubCell"/>
</dbReference>
<keyword evidence="4 9" id="KW-0479">Metal-binding</keyword>
<feature type="binding site" evidence="9">
    <location>
        <position position="268"/>
    </location>
    <ligand>
        <name>[4Fe-4S] cluster</name>
        <dbReference type="ChEBI" id="CHEBI:49883"/>
        <label>2</label>
    </ligand>
</feature>
<keyword evidence="2 9" id="KW-0963">Cytoplasm</keyword>
<dbReference type="Gene3D" id="3.30.70.20">
    <property type="match status" value="1"/>
</dbReference>
<dbReference type="Proteomes" id="UP000074561">
    <property type="component" value="Chromosome"/>
</dbReference>
<feature type="binding site" evidence="9">
    <location>
        <position position="185"/>
    </location>
    <ligand>
        <name>cob(II)alamin</name>
        <dbReference type="ChEBI" id="CHEBI:16304"/>
    </ligand>
</feature>
<dbReference type="PROSITE" id="PS51379">
    <property type="entry name" value="4FE4S_FER_2"/>
    <property type="match status" value="1"/>
</dbReference>
<feature type="binding site" evidence="9">
    <location>
        <position position="275"/>
    </location>
    <ligand>
        <name>[4Fe-4S] cluster</name>
        <dbReference type="ChEBI" id="CHEBI:49883"/>
        <label>1</label>
    </ligand>
</feature>
<dbReference type="GO" id="GO:0046872">
    <property type="term" value="F:metal ion binding"/>
    <property type="evidence" value="ECO:0007669"/>
    <property type="project" value="UniProtKB-KW"/>
</dbReference>
<feature type="binding site" evidence="9">
    <location>
        <position position="221"/>
    </location>
    <ligand>
        <name>[4Fe-4S] cluster</name>
        <dbReference type="ChEBI" id="CHEBI:49883"/>
        <label>1</label>
    </ligand>
</feature>
<feature type="binding site" evidence="9">
    <location>
        <position position="241"/>
    </location>
    <ligand>
        <name>[4Fe-4S] cluster</name>
        <dbReference type="ChEBI" id="CHEBI:49883"/>
        <label>2</label>
    </ligand>
</feature>
<keyword evidence="9" id="KW-0170">Cobalt</keyword>
<feature type="binding site" evidence="9">
    <location>
        <position position="250"/>
    </location>
    <ligand>
        <name>tRNA</name>
        <dbReference type="ChEBI" id="CHEBI:17843"/>
    </ligand>
</feature>
<dbReference type="PATRIC" id="fig|279113.9.peg.4361"/>
<dbReference type="GO" id="GO:0008616">
    <property type="term" value="P:tRNA queuosine(34) biosynthetic process"/>
    <property type="evidence" value="ECO:0007669"/>
    <property type="project" value="UniProtKB-UniRule"/>
</dbReference>
<feature type="binding site" evidence="9">
    <location>
        <position position="271"/>
    </location>
    <ligand>
        <name>[4Fe-4S] cluster</name>
        <dbReference type="ChEBI" id="CHEBI:49883"/>
        <label>2</label>
    </ligand>
</feature>
<evidence type="ECO:0000259" key="10">
    <source>
        <dbReference type="PROSITE" id="PS51379"/>
    </source>
</evidence>
<evidence type="ECO:0000256" key="3">
    <source>
        <dbReference type="ARBA" id="ARBA00022694"/>
    </source>
</evidence>